<dbReference type="GO" id="GO:0005634">
    <property type="term" value="C:nucleus"/>
    <property type="evidence" value="ECO:0007669"/>
    <property type="project" value="UniProtKB-ARBA"/>
</dbReference>
<dbReference type="Proteomes" id="UP000304947">
    <property type="component" value="Unassembled WGS sequence"/>
</dbReference>
<organism evidence="3 4">
    <name type="scientific">Aureobasidium pullulans</name>
    <name type="common">Black yeast</name>
    <name type="synonym">Pullularia pullulans</name>
    <dbReference type="NCBI Taxonomy" id="5580"/>
    <lineage>
        <taxon>Eukaryota</taxon>
        <taxon>Fungi</taxon>
        <taxon>Dikarya</taxon>
        <taxon>Ascomycota</taxon>
        <taxon>Pezizomycotina</taxon>
        <taxon>Dothideomycetes</taxon>
        <taxon>Dothideomycetidae</taxon>
        <taxon>Dothideales</taxon>
        <taxon>Saccotheciaceae</taxon>
        <taxon>Aureobasidium</taxon>
    </lineage>
</organism>
<evidence type="ECO:0000259" key="2">
    <source>
        <dbReference type="PROSITE" id="PS50994"/>
    </source>
</evidence>
<name>A0A4T0E119_AURPU</name>
<dbReference type="AlphaFoldDB" id="A0A4T0E119"/>
<accession>A0A4T0E119</accession>
<proteinExistence type="predicted"/>
<dbReference type="Gene3D" id="3.30.420.10">
    <property type="entry name" value="Ribonuclease H-like superfamily/Ribonuclease H"/>
    <property type="match status" value="1"/>
</dbReference>
<dbReference type="InterPro" id="IPR012337">
    <property type="entry name" value="RNaseH-like_sf"/>
</dbReference>
<dbReference type="PANTHER" id="PTHR37984:SF5">
    <property type="entry name" value="PROTEIN NYNRIN-LIKE"/>
    <property type="match status" value="1"/>
</dbReference>
<evidence type="ECO:0000313" key="4">
    <source>
        <dbReference type="Proteomes" id="UP000304947"/>
    </source>
</evidence>
<dbReference type="InterPro" id="IPR050951">
    <property type="entry name" value="Retrovirus_Pol_polyprotein"/>
</dbReference>
<dbReference type="GO" id="GO:0003723">
    <property type="term" value="F:RNA binding"/>
    <property type="evidence" value="ECO:0007669"/>
    <property type="project" value="UniProtKB-KW"/>
</dbReference>
<dbReference type="GO" id="GO:0015074">
    <property type="term" value="P:DNA integration"/>
    <property type="evidence" value="ECO:0007669"/>
    <property type="project" value="InterPro"/>
</dbReference>
<gene>
    <name evidence="3" type="ORF">D6C83_02066</name>
</gene>
<evidence type="ECO:0000256" key="1">
    <source>
        <dbReference type="ARBA" id="ARBA00022884"/>
    </source>
</evidence>
<dbReference type="EMBL" id="QZBU01000418">
    <property type="protein sequence ID" value="TIA67186.1"/>
    <property type="molecule type" value="Genomic_DNA"/>
</dbReference>
<sequence>MRTFTWLGITDDVRRREKALQVPDGLGTSWSIDFVVALPESRDHNGTTFTNIMTATDRFTKRKHFIPTRTITTIHAAYAMPHIIKSHGLPKEMVTDRGTQWDSGFFRELSKLLSIQQSMSSAWHPQCLSLLCRPWAQYAQLFTRPAGTITFVKRSCARACQF</sequence>
<dbReference type="SUPFAM" id="SSF53098">
    <property type="entry name" value="Ribonuclease H-like"/>
    <property type="match status" value="1"/>
</dbReference>
<dbReference type="PROSITE" id="PS50994">
    <property type="entry name" value="INTEGRASE"/>
    <property type="match status" value="1"/>
</dbReference>
<protein>
    <recommendedName>
        <fullName evidence="2">Integrase catalytic domain-containing protein</fullName>
    </recommendedName>
</protein>
<evidence type="ECO:0000313" key="3">
    <source>
        <dbReference type="EMBL" id="TIA67186.1"/>
    </source>
</evidence>
<dbReference type="PANTHER" id="PTHR37984">
    <property type="entry name" value="PROTEIN CBG26694"/>
    <property type="match status" value="1"/>
</dbReference>
<feature type="domain" description="Integrase catalytic" evidence="2">
    <location>
        <begin position="19"/>
        <end position="133"/>
    </location>
</feature>
<dbReference type="InterPro" id="IPR036397">
    <property type="entry name" value="RNaseH_sf"/>
</dbReference>
<reference evidence="3 4" key="1">
    <citation type="submission" date="2018-10" db="EMBL/GenBank/DDBJ databases">
        <title>Fifty Aureobasidium pullulans genomes reveal a recombining polyextremotolerant generalist.</title>
        <authorList>
            <person name="Gostincar C."/>
            <person name="Turk M."/>
            <person name="Zajc J."/>
            <person name="Gunde-Cimerman N."/>
        </authorList>
    </citation>
    <scope>NUCLEOTIDE SEQUENCE [LARGE SCALE GENOMIC DNA]</scope>
    <source>
        <strain evidence="3 4">EXF-3380</strain>
    </source>
</reference>
<dbReference type="InterPro" id="IPR001584">
    <property type="entry name" value="Integrase_cat-core"/>
</dbReference>
<keyword evidence="1" id="KW-0694">RNA-binding</keyword>
<comment type="caution">
    <text evidence="3">The sequence shown here is derived from an EMBL/GenBank/DDBJ whole genome shotgun (WGS) entry which is preliminary data.</text>
</comment>